<sequence>MIQRDINKLKSNCARLFFQTVAQIEIGRRPELLGLQVQGEQV</sequence>
<dbReference type="Proteomes" id="UP000003231">
    <property type="component" value="Unassembled WGS sequence"/>
</dbReference>
<comment type="caution">
    <text evidence="1">The sequence shown here is derived from an EMBL/GenBank/DDBJ whole genome shotgun (WGS) entry which is preliminary data.</text>
</comment>
<accession>A0AB72ZPL7</accession>
<organism evidence="1 2">
    <name type="scientific">Yersinia pestis PY-08</name>
    <dbReference type="NCBI Taxonomy" id="992134"/>
    <lineage>
        <taxon>Bacteria</taxon>
        <taxon>Pseudomonadati</taxon>
        <taxon>Pseudomonadota</taxon>
        <taxon>Gammaproteobacteria</taxon>
        <taxon>Enterobacterales</taxon>
        <taxon>Yersiniaceae</taxon>
        <taxon>Yersinia</taxon>
    </lineage>
</organism>
<dbReference type="AlphaFoldDB" id="A0AB72ZPL7"/>
<protein>
    <submittedName>
        <fullName evidence="1">Uncharacterized protein</fullName>
    </submittedName>
</protein>
<proteinExistence type="predicted"/>
<gene>
    <name evidence="1" type="ORF">YPPY08_0252</name>
</gene>
<evidence type="ECO:0000313" key="2">
    <source>
        <dbReference type="Proteomes" id="UP000003231"/>
    </source>
</evidence>
<name>A0AB72ZPL7_YERPE</name>
<reference evidence="1 2" key="1">
    <citation type="submission" date="2012-05" db="EMBL/GenBank/DDBJ databases">
        <title>Genome sequence of Yersinia Pestis PY-08.</title>
        <authorList>
            <person name="Santana-Cruz I."/>
            <person name="Sengamalay N."/>
            <person name="McCracken C."/>
            <person name="Daugherty S.C."/>
            <person name="Maroo A."/>
            <person name="Vara P.G."/>
            <person name="Tallon L.J."/>
            <person name="Sadzewicz L."/>
            <person name="Vinetz J.M."/>
            <person name="Cespedes Zambrano M.J."/>
            <person name="Fraser-Liggett C.M."/>
            <person name="Tettelin H."/>
        </authorList>
    </citation>
    <scope>NUCLEOTIDE SEQUENCE [LARGE SCALE GENOMIC DNA]</scope>
    <source>
        <strain evidence="1 2">PY-08</strain>
    </source>
</reference>
<dbReference type="EMBL" id="AKRT01000066">
    <property type="protein sequence ID" value="EIR24890.1"/>
    <property type="molecule type" value="Genomic_DNA"/>
</dbReference>
<evidence type="ECO:0000313" key="1">
    <source>
        <dbReference type="EMBL" id="EIR24890.1"/>
    </source>
</evidence>